<keyword evidence="5" id="KW-0256">Endoplasmic reticulum</keyword>
<dbReference type="InterPro" id="IPR027846">
    <property type="entry name" value="Cybc1"/>
</dbReference>
<dbReference type="PANTHER" id="PTHR31837">
    <property type="entry name" value="CYTOCHROME B-245 CHAPERONE 1"/>
    <property type="match status" value="1"/>
</dbReference>
<evidence type="ECO:0000256" key="1">
    <source>
        <dbReference type="ARBA" id="ARBA00004389"/>
    </source>
</evidence>
<evidence type="ECO:0000256" key="2">
    <source>
        <dbReference type="ARBA" id="ARBA00009907"/>
    </source>
</evidence>
<dbReference type="OrthoDB" id="10022724at2759"/>
<evidence type="ECO:0000256" key="3">
    <source>
        <dbReference type="ARBA" id="ARBA00022588"/>
    </source>
</evidence>
<protein>
    <recommendedName>
        <fullName evidence="10">Essential for reactive oxygen species protein</fullName>
    </recommendedName>
</protein>
<keyword evidence="13" id="KW-1185">Reference proteome</keyword>
<dbReference type="GO" id="GO:0005789">
    <property type="term" value="C:endoplasmic reticulum membrane"/>
    <property type="evidence" value="ECO:0007669"/>
    <property type="project" value="UniProtKB-SubCell"/>
</dbReference>
<accession>A0A2T7PZH0</accession>
<comment type="subcellular location">
    <subcellularLocation>
        <location evidence="1">Endoplasmic reticulum membrane</location>
        <topology evidence="1">Single-pass membrane protein</topology>
    </subcellularLocation>
</comment>
<reference evidence="12 13" key="1">
    <citation type="submission" date="2018-04" db="EMBL/GenBank/DDBJ databases">
        <title>The genome of golden apple snail Pomacea canaliculata provides insight into stress tolerance and invasive adaptation.</title>
        <authorList>
            <person name="Liu C."/>
            <person name="Liu B."/>
            <person name="Ren Y."/>
            <person name="Zhang Y."/>
            <person name="Wang H."/>
            <person name="Li S."/>
            <person name="Jiang F."/>
            <person name="Yin L."/>
            <person name="Zhang G."/>
            <person name="Qian W."/>
            <person name="Fan W."/>
        </authorList>
    </citation>
    <scope>NUCLEOTIDE SEQUENCE [LARGE SCALE GENOMIC DNA]</scope>
    <source>
        <strain evidence="12">SZHN2017</strain>
        <tissue evidence="12">Muscle</tissue>
    </source>
</reference>
<organism evidence="12 13">
    <name type="scientific">Pomacea canaliculata</name>
    <name type="common">Golden apple snail</name>
    <dbReference type="NCBI Taxonomy" id="400727"/>
    <lineage>
        <taxon>Eukaryota</taxon>
        <taxon>Metazoa</taxon>
        <taxon>Spiralia</taxon>
        <taxon>Lophotrochozoa</taxon>
        <taxon>Mollusca</taxon>
        <taxon>Gastropoda</taxon>
        <taxon>Caenogastropoda</taxon>
        <taxon>Architaenioglossa</taxon>
        <taxon>Ampullarioidea</taxon>
        <taxon>Ampullariidae</taxon>
        <taxon>Pomacea</taxon>
    </lineage>
</organism>
<evidence type="ECO:0000256" key="10">
    <source>
        <dbReference type="ARBA" id="ARBA00030424"/>
    </source>
</evidence>
<comment type="similarity">
    <text evidence="2">Belongs to the CYBC1 family.</text>
</comment>
<evidence type="ECO:0000256" key="8">
    <source>
        <dbReference type="ARBA" id="ARBA00023136"/>
    </source>
</evidence>
<gene>
    <name evidence="12" type="ORF">C0Q70_01450</name>
</gene>
<dbReference type="Pfam" id="PF15169">
    <property type="entry name" value="Cybc1_Eros"/>
    <property type="match status" value="1"/>
</dbReference>
<dbReference type="Proteomes" id="UP000245119">
    <property type="component" value="Linkage Group LG1"/>
</dbReference>
<evidence type="ECO:0000256" key="9">
    <source>
        <dbReference type="ARBA" id="ARBA00023186"/>
    </source>
</evidence>
<evidence type="ECO:0000313" key="13">
    <source>
        <dbReference type="Proteomes" id="UP000245119"/>
    </source>
</evidence>
<dbReference type="EMBL" id="PZQS01000001">
    <property type="protein sequence ID" value="PVD38826.1"/>
    <property type="molecule type" value="Genomic_DNA"/>
</dbReference>
<evidence type="ECO:0000256" key="7">
    <source>
        <dbReference type="ARBA" id="ARBA00022989"/>
    </source>
</evidence>
<dbReference type="PANTHER" id="PTHR31837:SF3">
    <property type="entry name" value="CYTOCHROME B-245 CHAPERONE 1"/>
    <property type="match status" value="1"/>
</dbReference>
<evidence type="ECO:0000256" key="4">
    <source>
        <dbReference type="ARBA" id="ARBA00022692"/>
    </source>
</evidence>
<comment type="caution">
    <text evidence="12">The sequence shown here is derived from an EMBL/GenBank/DDBJ whole genome shotgun (WGS) entry which is preliminary data.</text>
</comment>
<evidence type="ECO:0000313" key="12">
    <source>
        <dbReference type="EMBL" id="PVD38826.1"/>
    </source>
</evidence>
<feature type="compositionally biased region" description="Polar residues" evidence="11">
    <location>
        <begin position="181"/>
        <end position="191"/>
    </location>
</feature>
<feature type="region of interest" description="Disordered" evidence="11">
    <location>
        <begin position="148"/>
        <end position="191"/>
    </location>
</feature>
<keyword evidence="4" id="KW-0812">Transmembrane</keyword>
<keyword evidence="8" id="KW-0472">Membrane</keyword>
<dbReference type="GO" id="GO:0045087">
    <property type="term" value="P:innate immune response"/>
    <property type="evidence" value="ECO:0007669"/>
    <property type="project" value="UniProtKB-KW"/>
</dbReference>
<evidence type="ECO:0000256" key="11">
    <source>
        <dbReference type="SAM" id="MobiDB-lite"/>
    </source>
</evidence>
<sequence length="191" mass="21296">MMAIYFKELVCAIGVGLGAAVYGTDSLLWKIVYIAGGLYAGILWMEGWEECVLDKRTAEMKVKRENLFQKLVPGFPEQKIIVVNLDDIVGVRVDEEEVRYFGKSHIVVFILSNGITIGVTESYTFGSSREHYQVADTLRTFLELDQPSHQVQDTDDYLGDGSSSEDSFEQVDHGDLESCPEQATPSDLATQ</sequence>
<evidence type="ECO:0000256" key="5">
    <source>
        <dbReference type="ARBA" id="ARBA00022824"/>
    </source>
</evidence>
<keyword evidence="3" id="KW-0399">Innate immunity</keyword>
<keyword evidence="9" id="KW-0143">Chaperone</keyword>
<proteinExistence type="inferred from homology"/>
<evidence type="ECO:0000256" key="6">
    <source>
        <dbReference type="ARBA" id="ARBA00022859"/>
    </source>
</evidence>
<keyword evidence="6" id="KW-0391">Immunity</keyword>
<name>A0A2T7PZH0_POMCA</name>
<dbReference type="AlphaFoldDB" id="A0A2T7PZH0"/>
<keyword evidence="7" id="KW-1133">Transmembrane helix</keyword>